<evidence type="ECO:0000313" key="2">
    <source>
        <dbReference type="Proteomes" id="UP000006693"/>
    </source>
</evidence>
<name>A0A0H2WLD4_BURMA</name>
<sequence length="88" mass="9730">MMPEPSRSGIFLRIIGMRRSATPARSSARSPAFTGFHSIAAALTQLPPVAPGCAHSSARAQPARTIEKLSTRRCKSVLLWKHFPFWRN</sequence>
<gene>
    <name evidence="1" type="ordered locus">BMA2133</name>
</gene>
<evidence type="ECO:0000313" key="1">
    <source>
        <dbReference type="EMBL" id="AAU49970.1"/>
    </source>
</evidence>
<proteinExistence type="predicted"/>
<keyword evidence="2" id="KW-1185">Reference proteome</keyword>
<organism evidence="1 2">
    <name type="scientific">Burkholderia mallei (strain ATCC 23344)</name>
    <dbReference type="NCBI Taxonomy" id="243160"/>
    <lineage>
        <taxon>Bacteria</taxon>
        <taxon>Pseudomonadati</taxon>
        <taxon>Pseudomonadota</taxon>
        <taxon>Betaproteobacteria</taxon>
        <taxon>Burkholderiales</taxon>
        <taxon>Burkholderiaceae</taxon>
        <taxon>Burkholderia</taxon>
        <taxon>pseudomallei group</taxon>
    </lineage>
</organism>
<dbReference type="KEGG" id="bma:BMA2133"/>
<dbReference type="Proteomes" id="UP000006693">
    <property type="component" value="Chromosome 1"/>
</dbReference>
<dbReference type="HOGENOM" id="CLU_2463174_0_0_4"/>
<reference evidence="1 2" key="1">
    <citation type="journal article" date="2004" name="Proc. Natl. Acad. Sci. U.S.A.">
        <title>Structural flexibility in the Burkholderia mallei genome.</title>
        <authorList>
            <person name="Nierman W.C."/>
            <person name="DeShazer D."/>
            <person name="Kim H.S."/>
            <person name="Tettelin H."/>
            <person name="Nelson K.E."/>
            <person name="Feldblyum T."/>
            <person name="Ulrich R.L."/>
            <person name="Ronning C.M."/>
            <person name="Brinkac L.M."/>
            <person name="Daugherty S.C."/>
            <person name="Davidsen T.D."/>
            <person name="Deboy R.T."/>
            <person name="Dimitrov G."/>
            <person name="Dodson R.J."/>
            <person name="Durkin A.S."/>
            <person name="Gwinn M.L."/>
            <person name="Haft D.H."/>
            <person name="Khouri H."/>
            <person name="Kolonay J.F."/>
            <person name="Madupu R."/>
            <person name="Mohammoud Y."/>
            <person name="Nelson W.C."/>
            <person name="Radune D."/>
            <person name="Romero C.M."/>
            <person name="Sarria S."/>
            <person name="Selengut J."/>
            <person name="Shamblin C."/>
            <person name="Sullivan S.A."/>
            <person name="White O."/>
            <person name="Yu Y."/>
            <person name="Zafar N."/>
            <person name="Zhou L."/>
            <person name="Fraser C.M."/>
        </authorList>
    </citation>
    <scope>NUCLEOTIDE SEQUENCE [LARGE SCALE GENOMIC DNA]</scope>
    <source>
        <strain evidence="1 2">ATCC 23344</strain>
    </source>
</reference>
<protein>
    <submittedName>
        <fullName evidence="1">Uncharacterized protein</fullName>
    </submittedName>
</protein>
<accession>A0A0H2WLD4</accession>
<dbReference type="EMBL" id="CP000010">
    <property type="protein sequence ID" value="AAU49970.1"/>
    <property type="molecule type" value="Genomic_DNA"/>
</dbReference>
<dbReference type="AlphaFoldDB" id="A0A0H2WLD4"/>